<dbReference type="KEGG" id="ajg:KKR91_01270"/>
<dbReference type="RefSeq" id="WP_210231494.1">
    <property type="nucleotide sequence ID" value="NZ_CP076022.1"/>
</dbReference>
<protein>
    <recommendedName>
        <fullName evidence="1">DUF7352 domain-containing protein</fullName>
    </recommendedName>
</protein>
<keyword evidence="3" id="KW-1185">Reference proteome</keyword>
<sequence length="92" mass="10396">MSHQRVYKLAFLPGVTEMGVNLSPSAEVIHFAAQDNNLCLWYIDRDDADGRKPRAFSIRGTGHDIEDTATYIDTAFLGAYVFHLFETTQENN</sequence>
<evidence type="ECO:0000259" key="1">
    <source>
        <dbReference type="Pfam" id="PF24043"/>
    </source>
</evidence>
<feature type="domain" description="DUF7352" evidence="1">
    <location>
        <begin position="4"/>
        <end position="90"/>
    </location>
</feature>
<dbReference type="Pfam" id="PF24043">
    <property type="entry name" value="DUF7352"/>
    <property type="match status" value="1"/>
</dbReference>
<dbReference type="EMBL" id="CP076022">
    <property type="protein sequence ID" value="QWC10314.1"/>
    <property type="molecule type" value="Genomic_DNA"/>
</dbReference>
<accession>A0A975M630</accession>
<reference evidence="2 3" key="1">
    <citation type="submission" date="2021-05" db="EMBL/GenBank/DDBJ databases">
        <title>Novel species in genus Arthrobacter.</title>
        <authorList>
            <person name="Zhang G."/>
        </authorList>
    </citation>
    <scope>NUCLEOTIDE SEQUENCE [LARGE SCALE GENOMIC DNA]</scope>
    <source>
        <strain evidence="3">zg-ZUI227</strain>
    </source>
</reference>
<dbReference type="AlphaFoldDB" id="A0A975M630"/>
<organism evidence="2 3">
    <name type="scientific">Arthrobacter jiangjiafuii</name>
    <dbReference type="NCBI Taxonomy" id="2817475"/>
    <lineage>
        <taxon>Bacteria</taxon>
        <taxon>Bacillati</taxon>
        <taxon>Actinomycetota</taxon>
        <taxon>Actinomycetes</taxon>
        <taxon>Micrococcales</taxon>
        <taxon>Micrococcaceae</taxon>
        <taxon>Arthrobacter</taxon>
    </lineage>
</organism>
<proteinExistence type="predicted"/>
<name>A0A975M630_9MICC</name>
<gene>
    <name evidence="2" type="ORF">KKR91_01270</name>
</gene>
<dbReference type="Proteomes" id="UP000676885">
    <property type="component" value="Chromosome"/>
</dbReference>
<evidence type="ECO:0000313" key="3">
    <source>
        <dbReference type="Proteomes" id="UP000676885"/>
    </source>
</evidence>
<dbReference type="InterPro" id="IPR055776">
    <property type="entry name" value="DUF7352"/>
</dbReference>
<evidence type="ECO:0000313" key="2">
    <source>
        <dbReference type="EMBL" id="QWC10314.1"/>
    </source>
</evidence>